<dbReference type="AlphaFoldDB" id="A0AA97M4Q7"/>
<dbReference type="Proteomes" id="UP000265719">
    <property type="component" value="Chromosome"/>
</dbReference>
<accession>A0AA97M4Q7</accession>
<gene>
    <name evidence="1" type="ORF">NI17_005010</name>
</gene>
<name>A0AA97M4Q7_9ACTN</name>
<organism evidence="1 2">
    <name type="scientific">Thermobifida halotolerans</name>
    <dbReference type="NCBI Taxonomy" id="483545"/>
    <lineage>
        <taxon>Bacteria</taxon>
        <taxon>Bacillati</taxon>
        <taxon>Actinomycetota</taxon>
        <taxon>Actinomycetes</taxon>
        <taxon>Streptosporangiales</taxon>
        <taxon>Nocardiopsidaceae</taxon>
        <taxon>Thermobifida</taxon>
    </lineage>
</organism>
<proteinExistence type="predicted"/>
<evidence type="ECO:0000313" key="2">
    <source>
        <dbReference type="Proteomes" id="UP000265719"/>
    </source>
</evidence>
<protein>
    <submittedName>
        <fullName evidence="1">Uncharacterized protein</fullName>
    </submittedName>
</protein>
<evidence type="ECO:0000313" key="1">
    <source>
        <dbReference type="EMBL" id="UOE20579.1"/>
    </source>
</evidence>
<dbReference type="RefSeq" id="WP_199860068.1">
    <property type="nucleotide sequence ID" value="NZ_CP063196.1"/>
</dbReference>
<dbReference type="KEGG" id="thao:NI17_005010"/>
<reference evidence="1" key="1">
    <citation type="submission" date="2020-10" db="EMBL/GenBank/DDBJ databases">
        <title>De novo genome project of the cellulose decomposer Thermobifida halotolerans type strain.</title>
        <authorList>
            <person name="Nagy I."/>
            <person name="Horvath B."/>
            <person name="Kukolya J."/>
            <person name="Nagy I."/>
            <person name="Orsini M."/>
        </authorList>
    </citation>
    <scope>NUCLEOTIDE SEQUENCE</scope>
    <source>
        <strain evidence="1">DSM 44931</strain>
    </source>
</reference>
<keyword evidence="2" id="KW-1185">Reference proteome</keyword>
<sequence length="46" mass="5173">MRKDGPAPAAEVSSWLRRRSRAPDATIRRDWLIDAPVERSLTACGH</sequence>
<dbReference type="EMBL" id="CP063196">
    <property type="protein sequence ID" value="UOE20579.1"/>
    <property type="molecule type" value="Genomic_DNA"/>
</dbReference>